<feature type="compositionally biased region" description="Basic residues" evidence="1">
    <location>
        <begin position="656"/>
        <end position="676"/>
    </location>
</feature>
<keyword evidence="4" id="KW-1185">Reference proteome</keyword>
<accession>A0A1I2L8E0</accession>
<dbReference type="Proteomes" id="UP000199323">
    <property type="component" value="Unassembled WGS sequence"/>
</dbReference>
<dbReference type="EMBL" id="FONG01000027">
    <property type="protein sequence ID" value="SFF74760.1"/>
    <property type="molecule type" value="Genomic_DNA"/>
</dbReference>
<feature type="compositionally biased region" description="Basic and acidic residues" evidence="1">
    <location>
        <begin position="1560"/>
        <end position="1580"/>
    </location>
</feature>
<dbReference type="Gene3D" id="3.40.50.300">
    <property type="entry name" value="P-loop containing nucleotide triphosphate hydrolases"/>
    <property type="match status" value="2"/>
</dbReference>
<gene>
    <name evidence="3" type="ORF">SAMN05216251_12725</name>
</gene>
<name>A0A1I2L8E0_9ACTN</name>
<dbReference type="Gene3D" id="2.30.30.940">
    <property type="match status" value="1"/>
</dbReference>
<dbReference type="InterPro" id="IPR014862">
    <property type="entry name" value="TrwC"/>
</dbReference>
<dbReference type="SUPFAM" id="SSF52540">
    <property type="entry name" value="P-loop containing nucleoside triphosphate hydrolases"/>
    <property type="match status" value="2"/>
</dbReference>
<feature type="region of interest" description="Disordered" evidence="1">
    <location>
        <begin position="646"/>
        <end position="676"/>
    </location>
</feature>
<evidence type="ECO:0000256" key="1">
    <source>
        <dbReference type="SAM" id="MobiDB-lite"/>
    </source>
</evidence>
<evidence type="ECO:0000313" key="3">
    <source>
        <dbReference type="EMBL" id="SFF74760.1"/>
    </source>
</evidence>
<evidence type="ECO:0000259" key="2">
    <source>
        <dbReference type="Pfam" id="PF08751"/>
    </source>
</evidence>
<reference evidence="3 4" key="1">
    <citation type="submission" date="2016-10" db="EMBL/GenBank/DDBJ databases">
        <authorList>
            <person name="de Groot N.N."/>
        </authorList>
    </citation>
    <scope>NUCLEOTIDE SEQUENCE [LARGE SCALE GENOMIC DNA]</scope>
    <source>
        <strain evidence="3 4">CGMCC 4.3510</strain>
    </source>
</reference>
<organism evidence="3 4">
    <name type="scientific">Actinacidiphila alni</name>
    <dbReference type="NCBI Taxonomy" id="380248"/>
    <lineage>
        <taxon>Bacteria</taxon>
        <taxon>Bacillati</taxon>
        <taxon>Actinomycetota</taxon>
        <taxon>Actinomycetes</taxon>
        <taxon>Kitasatosporales</taxon>
        <taxon>Streptomycetaceae</taxon>
        <taxon>Actinacidiphila</taxon>
    </lineage>
</organism>
<dbReference type="Pfam" id="PF13604">
    <property type="entry name" value="AAA_30"/>
    <property type="match status" value="1"/>
</dbReference>
<sequence length="1611" mass="175287">MTIHKLSAGDGYRYYVQETAAGDARRPVKSELGDYYTADGNPPGIWMGAGAAALGVAGTVTEQQMAALYGEGLHPNADTIIRSALDEGLSVAAATRRARLGRRYYRYDRSGPLTAAIQDAVDTFTARTGREPGPEERRKLRAKVGAVAFREGFGRSPRSSEELGRYISAQEAPAQQAVAGWDLVMRAPEDISKGLFGLGDDAVCAAVVECHDAAVRETLRWIEQHALATRTGINGIAQEDVAGGLIATRFRHFDNRLGEPLLHDHVVVSNKVRGLDGKWRSLDGKLLYAMGVAASEHYNQRVVELVCRRLGLAAEEREVTAGKRPVIGITGFDRAALQPHSRRTKDIRQRLDELLRAYGQQHRGEPTAAVRAALIQQATLETRPAKKKRSSLEALRKGWRSAAVRAVGEQRVARLLRTAQAAAVGGARAGGPADVDIAEAAEDVLATVSEQRAVWAERHVIAETRRHVVRLTAGQGADDELVNAVVRAVLKASLSINPPDLHQPFAPLQRSSGSSIYRRREADLYTSRAVLDAEAVVLNAARARVIPALARAEFSAVSATFPQLDPGQRHLAEEFACSDRLVVAGTGPAGSGKTTALKAVRAAVTAGGGRLIPLAPSSRAAKVLGDALGTKGFTLHSWLAERERIVAPSSGSREPRRPRRRPGVRRKAAPARRGSHQLRQSATLADLYALGPGDVILVDEAGMAGSQNLARIVAEATAAGALVRLVGDPYQLGSVEAGGLLRQITRDPAAVHVDLDMLRRFSDPAEAQATLALRDGDPAQAFRWYLDHHRVVGGTREEMLADVFAAWQADTDAGVHTIMMADSADSVRDLNARAHTAQVIAGAVDMRRSVTLRDDVHAGVGDLIVTRQNTRQLPVRGARDHVKNGDQWVVESIGPRGAAQVRHTGHGGRVMLPAGYLEQQAELGYACTVHRAQGLSIHTAHGLITAATSRESAYVMATRGELSNRLYVATDGSGQTVRDVLETVAASRQASVSAHDVIRNEQERAYSISQLAAEYTDVNARAASVRIQAVLRRVLGGAAEWFIGAEAWGVLERSLRDAEKQGWDLTRLVPAAYAERDFHDADDASAVLAWRIDNRLAEGAQALSRAAKREREPGRSRPLKDLADEQLQHLFDLAQRHRRTALDELRRADAAVASQPRTVVVGGLPSPAWPLRPYGHLTHAELAESIATARRSGRRTDAPLLEGTAVAREEALLRQEQRLRRRMNRRDRMREDWQRESVPGAAHTASGPVTATIAELSTNFHRQDHAHERLAGAQVIVDRIAAERRLRQQLPDRPALRPDHGADLPDWLAPADSLRDPDTPEAWRAHMVERRAVIAQRLEEAGVILASERPDWVRPLGPVPSDDHPLRREWERTAALALAWRIRHSTPESDDGIGEPPPRAEDLAAWTSLHDRVRTTGRRARATAAALSRPQDPASGIRIAARTAAGAQRRMLNRHLANAADRSVLTDSANAFADVALTHVMSGAEPPEPWVVEIPSPRPGDDVQAEQWRILVTAIDTYRLLNGVDGSDPLGDNDRSDNQEELAEMQAALTLFQRSRTHQHLNEIRRRRESEGRPHDRPADRYAAGAAGSRVPPAAPTGTGSDSHHSQRRTL</sequence>
<feature type="compositionally biased region" description="Basic and acidic residues" evidence="1">
    <location>
        <begin position="1294"/>
        <end position="1303"/>
    </location>
</feature>
<dbReference type="SUPFAM" id="SSF55464">
    <property type="entry name" value="Origin of replication-binding domain, RBD-like"/>
    <property type="match status" value="1"/>
</dbReference>
<dbReference type="InterPro" id="IPR027417">
    <property type="entry name" value="P-loop_NTPase"/>
</dbReference>
<proteinExistence type="predicted"/>
<dbReference type="STRING" id="380248.SAMN05216251_12725"/>
<evidence type="ECO:0000313" key="4">
    <source>
        <dbReference type="Proteomes" id="UP000199323"/>
    </source>
</evidence>
<feature type="region of interest" description="Disordered" evidence="1">
    <location>
        <begin position="1293"/>
        <end position="1313"/>
    </location>
</feature>
<dbReference type="Pfam" id="PF08751">
    <property type="entry name" value="TrwC"/>
    <property type="match status" value="1"/>
</dbReference>
<feature type="region of interest" description="Disordered" evidence="1">
    <location>
        <begin position="1552"/>
        <end position="1611"/>
    </location>
</feature>
<feature type="domain" description="TrwC relaxase" evidence="2">
    <location>
        <begin position="8"/>
        <end position="404"/>
    </location>
</feature>
<protein>
    <submittedName>
        <fullName evidence="3">Conjugative relaxase domain-containing protein, TrwC/TraI family</fullName>
    </submittedName>
</protein>
<dbReference type="NCBIfam" id="NF041492">
    <property type="entry name" value="MobF"/>
    <property type="match status" value="1"/>
</dbReference>